<dbReference type="InterPro" id="IPR005836">
    <property type="entry name" value="ADP_Glu_pyroP_CS"/>
</dbReference>
<comment type="caution">
    <text evidence="12">The sequence shown here is derived from an EMBL/GenBank/DDBJ whole genome shotgun (WGS) entry which is preliminary data.</text>
</comment>
<dbReference type="GO" id="GO:0005524">
    <property type="term" value="F:ATP binding"/>
    <property type="evidence" value="ECO:0007669"/>
    <property type="project" value="UniProtKB-KW"/>
</dbReference>
<dbReference type="Pfam" id="PF00483">
    <property type="entry name" value="NTP_transferase"/>
    <property type="match status" value="1"/>
</dbReference>
<sequence length="135" mass="15092">MSNCINSGINKVYILTQFNSASLNRHLARAYNFSNGVSFGDGFVETSILPLFSLQVLAATQTPGVEGKRWFQGTADAVRQFHWLFEEVDTTVLGLSKEEAAKNPYIASMGVYVFKKELLLNLLRYDSSIQLHLVL</sequence>
<evidence type="ECO:0000256" key="2">
    <source>
        <dbReference type="ARBA" id="ARBA00004727"/>
    </source>
</evidence>
<dbReference type="Proteomes" id="UP000287651">
    <property type="component" value="Unassembled WGS sequence"/>
</dbReference>
<dbReference type="EC" id="2.7.7.27" evidence="4"/>
<evidence type="ECO:0000259" key="11">
    <source>
        <dbReference type="Pfam" id="PF00483"/>
    </source>
</evidence>
<organism evidence="12 13">
    <name type="scientific">Ensete ventricosum</name>
    <name type="common">Abyssinian banana</name>
    <name type="synonym">Musa ensete</name>
    <dbReference type="NCBI Taxonomy" id="4639"/>
    <lineage>
        <taxon>Eukaryota</taxon>
        <taxon>Viridiplantae</taxon>
        <taxon>Streptophyta</taxon>
        <taxon>Embryophyta</taxon>
        <taxon>Tracheophyta</taxon>
        <taxon>Spermatophyta</taxon>
        <taxon>Magnoliopsida</taxon>
        <taxon>Liliopsida</taxon>
        <taxon>Zingiberales</taxon>
        <taxon>Musaceae</taxon>
        <taxon>Ensete</taxon>
    </lineage>
</organism>
<keyword evidence="9" id="KW-0067">ATP-binding</keyword>
<evidence type="ECO:0000256" key="10">
    <source>
        <dbReference type="ARBA" id="ARBA00022922"/>
    </source>
</evidence>
<dbReference type="GO" id="GO:0005978">
    <property type="term" value="P:glycogen biosynthetic process"/>
    <property type="evidence" value="ECO:0007669"/>
    <property type="project" value="InterPro"/>
</dbReference>
<dbReference type="InterPro" id="IPR011831">
    <property type="entry name" value="ADP-Glc_PPase"/>
</dbReference>
<evidence type="ECO:0000256" key="8">
    <source>
        <dbReference type="ARBA" id="ARBA00022741"/>
    </source>
</evidence>
<evidence type="ECO:0000256" key="7">
    <source>
        <dbReference type="ARBA" id="ARBA00022695"/>
    </source>
</evidence>
<evidence type="ECO:0000313" key="13">
    <source>
        <dbReference type="Proteomes" id="UP000287651"/>
    </source>
</evidence>
<dbReference type="InterPro" id="IPR005835">
    <property type="entry name" value="NTP_transferase_dom"/>
</dbReference>
<keyword evidence="8" id="KW-0547">Nucleotide-binding</keyword>
<accession>A0A427A3Q8</accession>
<name>A0A427A3Q8_ENSVE</name>
<dbReference type="PANTHER" id="PTHR43523:SF12">
    <property type="entry name" value="GLUCOSE-1-PHOSPHATE ADENYLYLTRANSFERASE LARGE SUBUNIT 1, CHLOROPLASTIC-RELATED"/>
    <property type="match status" value="1"/>
</dbReference>
<evidence type="ECO:0000256" key="4">
    <source>
        <dbReference type="ARBA" id="ARBA00012460"/>
    </source>
</evidence>
<keyword evidence="10" id="KW-0750">Starch biosynthesis</keyword>
<dbReference type="AlphaFoldDB" id="A0A427A3Q8"/>
<comment type="similarity">
    <text evidence="3">Belongs to the bacterial/plant glucose-1-phosphate adenylyltransferase family.</text>
</comment>
<evidence type="ECO:0000256" key="5">
    <source>
        <dbReference type="ARBA" id="ARBA00022533"/>
    </source>
</evidence>
<feature type="domain" description="Nucleotidyl transferase" evidence="11">
    <location>
        <begin position="1"/>
        <end position="97"/>
    </location>
</feature>
<keyword evidence="6" id="KW-0808">Transferase</keyword>
<comment type="catalytic activity">
    <reaction evidence="1">
        <text>alpha-D-glucose 1-phosphate + ATP + H(+) = ADP-alpha-D-glucose + diphosphate</text>
        <dbReference type="Rhea" id="RHEA:12120"/>
        <dbReference type="ChEBI" id="CHEBI:15378"/>
        <dbReference type="ChEBI" id="CHEBI:30616"/>
        <dbReference type="ChEBI" id="CHEBI:33019"/>
        <dbReference type="ChEBI" id="CHEBI:57498"/>
        <dbReference type="ChEBI" id="CHEBI:58601"/>
        <dbReference type="EC" id="2.7.7.27"/>
    </reaction>
</comment>
<protein>
    <recommendedName>
        <fullName evidence="4">glucose-1-phosphate adenylyltransferase</fullName>
        <ecNumber evidence="4">2.7.7.27</ecNumber>
    </recommendedName>
</protein>
<dbReference type="PANTHER" id="PTHR43523">
    <property type="entry name" value="GLUCOSE-1-PHOSPHATE ADENYLYLTRANSFERASE-RELATED"/>
    <property type="match status" value="1"/>
</dbReference>
<evidence type="ECO:0000256" key="9">
    <source>
        <dbReference type="ARBA" id="ARBA00022840"/>
    </source>
</evidence>
<evidence type="ECO:0000256" key="3">
    <source>
        <dbReference type="ARBA" id="ARBA00010443"/>
    </source>
</evidence>
<dbReference type="InterPro" id="IPR029044">
    <property type="entry name" value="Nucleotide-diphossugar_trans"/>
</dbReference>
<dbReference type="UniPathway" id="UPA00152"/>
<evidence type="ECO:0000256" key="1">
    <source>
        <dbReference type="ARBA" id="ARBA00000956"/>
    </source>
</evidence>
<dbReference type="PROSITE" id="PS00810">
    <property type="entry name" value="ADP_GLC_PYROPHOSPH_3"/>
    <property type="match status" value="1"/>
</dbReference>
<gene>
    <name evidence="12" type="ORF">B296_00008983</name>
</gene>
<proteinExistence type="inferred from homology"/>
<comment type="pathway">
    <text evidence="2">Glycan biosynthesis; starch biosynthesis.</text>
</comment>
<keyword evidence="5" id="KW-0021">Allosteric enzyme</keyword>
<dbReference type="SUPFAM" id="SSF53448">
    <property type="entry name" value="Nucleotide-diphospho-sugar transferases"/>
    <property type="match status" value="1"/>
</dbReference>
<keyword evidence="7" id="KW-0548">Nucleotidyltransferase</keyword>
<dbReference type="PROSITE" id="PS00809">
    <property type="entry name" value="ADP_GLC_PYROPHOSPH_2"/>
    <property type="match status" value="1"/>
</dbReference>
<dbReference type="EMBL" id="AMZH03003874">
    <property type="protein sequence ID" value="RRT70890.1"/>
    <property type="molecule type" value="Genomic_DNA"/>
</dbReference>
<dbReference type="GO" id="GO:0019252">
    <property type="term" value="P:starch biosynthetic process"/>
    <property type="evidence" value="ECO:0007669"/>
    <property type="project" value="UniProtKB-UniPathway"/>
</dbReference>
<evidence type="ECO:0000256" key="6">
    <source>
        <dbReference type="ARBA" id="ARBA00022679"/>
    </source>
</evidence>
<dbReference type="Gene3D" id="3.90.550.10">
    <property type="entry name" value="Spore Coat Polysaccharide Biosynthesis Protein SpsA, Chain A"/>
    <property type="match status" value="1"/>
</dbReference>
<dbReference type="GO" id="GO:0008878">
    <property type="term" value="F:glucose-1-phosphate adenylyltransferase activity"/>
    <property type="evidence" value="ECO:0007669"/>
    <property type="project" value="UniProtKB-EC"/>
</dbReference>
<evidence type="ECO:0000313" key="12">
    <source>
        <dbReference type="EMBL" id="RRT70890.1"/>
    </source>
</evidence>
<reference evidence="12 13" key="1">
    <citation type="journal article" date="2014" name="Agronomy (Basel)">
        <title>A Draft Genome Sequence for Ensete ventricosum, the Drought-Tolerant Tree Against Hunger.</title>
        <authorList>
            <person name="Harrison J."/>
            <person name="Moore K.A."/>
            <person name="Paszkiewicz K."/>
            <person name="Jones T."/>
            <person name="Grant M."/>
            <person name="Ambacheew D."/>
            <person name="Muzemil S."/>
            <person name="Studholme D.J."/>
        </authorList>
    </citation>
    <scope>NUCLEOTIDE SEQUENCE [LARGE SCALE GENOMIC DNA]</scope>
</reference>